<dbReference type="RefSeq" id="WP_425412138.1">
    <property type="nucleotide sequence ID" value="NZ_CVRB01000002.1"/>
</dbReference>
<dbReference type="PIRSF" id="PIRSF032442">
    <property type="entry name" value="UCP032442"/>
    <property type="match status" value="1"/>
</dbReference>
<name>A0A0U1NV86_9BACI</name>
<dbReference type="PANTHER" id="PTHR37806:SF1">
    <property type="entry name" value="PEPTIDASE C39-LIKE DOMAIN-CONTAINING PROTEIN"/>
    <property type="match status" value="1"/>
</dbReference>
<keyword evidence="3" id="KW-1185">Reference proteome</keyword>
<reference evidence="3" key="1">
    <citation type="submission" date="2015-05" db="EMBL/GenBank/DDBJ databases">
        <authorList>
            <person name="Urmite Genomes"/>
        </authorList>
    </citation>
    <scope>NUCLEOTIDE SEQUENCE [LARGE SCALE GENOMIC DNA]</scope>
    <source>
        <strain evidence="3">LF1</strain>
    </source>
</reference>
<evidence type="ECO:0000259" key="1">
    <source>
        <dbReference type="Pfam" id="PF13529"/>
    </source>
</evidence>
<dbReference type="AlphaFoldDB" id="A0A0U1NV86"/>
<feature type="domain" description="Peptidase C39-like" evidence="1">
    <location>
        <begin position="63"/>
        <end position="223"/>
    </location>
</feature>
<evidence type="ECO:0000313" key="3">
    <source>
        <dbReference type="Proteomes" id="UP000199087"/>
    </source>
</evidence>
<dbReference type="STRING" id="1499688.BN000_01866"/>
<dbReference type="InterPro" id="IPR016997">
    <property type="entry name" value="UCP032442"/>
</dbReference>
<accession>A0A0U1NV86</accession>
<dbReference type="GO" id="GO:0008233">
    <property type="term" value="F:peptidase activity"/>
    <property type="evidence" value="ECO:0007669"/>
    <property type="project" value="UniProtKB-KW"/>
</dbReference>
<keyword evidence="2" id="KW-0645">Protease</keyword>
<evidence type="ECO:0000313" key="2">
    <source>
        <dbReference type="EMBL" id="CRK81947.1"/>
    </source>
</evidence>
<dbReference type="EMBL" id="CVRB01000002">
    <property type="protein sequence ID" value="CRK81947.1"/>
    <property type="molecule type" value="Genomic_DNA"/>
</dbReference>
<dbReference type="GO" id="GO:0006508">
    <property type="term" value="P:proteolysis"/>
    <property type="evidence" value="ECO:0007669"/>
    <property type="project" value="UniProtKB-KW"/>
</dbReference>
<dbReference type="Gene3D" id="3.90.70.10">
    <property type="entry name" value="Cysteine proteinases"/>
    <property type="match status" value="1"/>
</dbReference>
<protein>
    <submittedName>
        <fullName evidence="2">Cysteine protease YvpB</fullName>
    </submittedName>
</protein>
<dbReference type="InterPro" id="IPR039564">
    <property type="entry name" value="Peptidase_C39-like"/>
</dbReference>
<dbReference type="Proteomes" id="UP000199087">
    <property type="component" value="Unassembled WGS sequence"/>
</dbReference>
<sequence length="250" mass="27795" precursor="true">MMFMKKILFIMIMLLISVLIGDNTLAANSGKAQALPSRKGNDLSVKDTALQKKEPIIPESFQLDVPLINQMDEPHLYNGCEVTSLTMLLNYNGIKVTKNELADKIPKVPLNFSDGLNGNPNVGFVGDMENGPGLSVYNGPIYDLAKQYVGDRAVNLTNSPFTDLLKQVSQGHPVWIITTTTFSPVSDLQEWNTPQGKVEITYSGHSVVITGYDDQYIYINDPYGYKNRKVDRADFIQAWEQMGSQAIVIE</sequence>
<dbReference type="Pfam" id="PF13529">
    <property type="entry name" value="Peptidase_C39_2"/>
    <property type="match status" value="1"/>
</dbReference>
<organism evidence="2 3">
    <name type="scientific">Neobacillus massiliamazoniensis</name>
    <dbReference type="NCBI Taxonomy" id="1499688"/>
    <lineage>
        <taxon>Bacteria</taxon>
        <taxon>Bacillati</taxon>
        <taxon>Bacillota</taxon>
        <taxon>Bacilli</taxon>
        <taxon>Bacillales</taxon>
        <taxon>Bacillaceae</taxon>
        <taxon>Neobacillus</taxon>
    </lineage>
</organism>
<gene>
    <name evidence="2" type="primary">yvpB_2</name>
    <name evidence="2" type="ORF">BN000_01866</name>
</gene>
<dbReference type="PANTHER" id="PTHR37806">
    <property type="entry name" value="LMO0724 PROTEIN"/>
    <property type="match status" value="1"/>
</dbReference>
<proteinExistence type="predicted"/>
<keyword evidence="2" id="KW-0378">Hydrolase</keyword>
<dbReference type="CDD" id="cd02549">
    <property type="entry name" value="Peptidase_C39A"/>
    <property type="match status" value="1"/>
</dbReference>
<dbReference type="InterPro" id="IPR039563">
    <property type="entry name" value="Peptidase_C39_single_dom"/>
</dbReference>